<name>A0A2T2P2B1_CORCC</name>
<dbReference type="OrthoDB" id="3440338at2759"/>
<accession>A0A2T2P2B1</accession>
<evidence type="ECO:0000313" key="1">
    <source>
        <dbReference type="EMBL" id="PSN71478.1"/>
    </source>
</evidence>
<protein>
    <submittedName>
        <fullName evidence="1">Uncharacterized protein</fullName>
    </submittedName>
</protein>
<reference evidence="1 2" key="1">
    <citation type="journal article" date="2018" name="Front. Microbiol.">
        <title>Genome-Wide Analysis of Corynespora cassiicola Leaf Fall Disease Putative Effectors.</title>
        <authorList>
            <person name="Lopez D."/>
            <person name="Ribeiro S."/>
            <person name="Label P."/>
            <person name="Fumanal B."/>
            <person name="Venisse J.S."/>
            <person name="Kohler A."/>
            <person name="de Oliveira R.R."/>
            <person name="Labutti K."/>
            <person name="Lipzen A."/>
            <person name="Lail K."/>
            <person name="Bauer D."/>
            <person name="Ohm R.A."/>
            <person name="Barry K.W."/>
            <person name="Spatafora J."/>
            <person name="Grigoriev I.V."/>
            <person name="Martin F.M."/>
            <person name="Pujade-Renaud V."/>
        </authorList>
    </citation>
    <scope>NUCLEOTIDE SEQUENCE [LARGE SCALE GENOMIC DNA]</scope>
    <source>
        <strain evidence="1 2">Philippines</strain>
    </source>
</reference>
<gene>
    <name evidence="1" type="ORF">BS50DRAFT_631427</name>
</gene>
<sequence>MVTTRTQSYTPPPYPQDPLTHRLTTYALHLSTSTFAPLLHSLINHSLPRHAPHPLFRPQNRAHLLRESLLILCSTSPVVHAAVAGTLTAQLLTPAPTPADLALRQDYAVLQERAASGQPCVYVHVLADERGCAPSPEDMLVLAEALARYTAPAATADEGLVERVDALGPPPSAGRGHDGRRVGKYLPHSARIHRSCVL</sequence>
<evidence type="ECO:0000313" key="2">
    <source>
        <dbReference type="Proteomes" id="UP000240883"/>
    </source>
</evidence>
<dbReference type="AlphaFoldDB" id="A0A2T2P2B1"/>
<keyword evidence="2" id="KW-1185">Reference proteome</keyword>
<dbReference type="EMBL" id="KZ678131">
    <property type="protein sequence ID" value="PSN71478.1"/>
    <property type="molecule type" value="Genomic_DNA"/>
</dbReference>
<proteinExistence type="predicted"/>
<organism evidence="1 2">
    <name type="scientific">Corynespora cassiicola Philippines</name>
    <dbReference type="NCBI Taxonomy" id="1448308"/>
    <lineage>
        <taxon>Eukaryota</taxon>
        <taxon>Fungi</taxon>
        <taxon>Dikarya</taxon>
        <taxon>Ascomycota</taxon>
        <taxon>Pezizomycotina</taxon>
        <taxon>Dothideomycetes</taxon>
        <taxon>Pleosporomycetidae</taxon>
        <taxon>Pleosporales</taxon>
        <taxon>Corynesporascaceae</taxon>
        <taxon>Corynespora</taxon>
    </lineage>
</organism>
<dbReference type="Proteomes" id="UP000240883">
    <property type="component" value="Unassembled WGS sequence"/>
</dbReference>